<sequence length="1016" mass="113366">MKKNVVSDLVCWGGDIQIDEHVQREIRNHSSLKHPNIIIFKEHQLKPFRARSGGNTVMGIYLSSPKREKFSEEGGNGRLRYGLSSMQGWRATMEDAFEEVADYGSQESDFMGSSHAAITDLDATTSFFGVYDGHGGKVVAKFSCKFLHQHVLKNEEHAAGDIGTSVQKAFFRLLDFITKEFFLSPSRRVVEVSIVIIALDVEIKSRNHENEKLLKGLDVMKSVLHSAPSLNTRLLPQGSAGVLDGKTTLLQGGGTPSQPGFDTRDELIGQTPQPVAPAVPAIPSSQKPLPLTTRSNPDDLRRKTISLMEEYFSVQILDEALQCVEELKDPAFHPEVTISLALEKSPPCVGPVIKLLEFLLTKKVLTARDIGTGLDFEVLKELLEKLEDNRFRKAIFEEHQLQGKKWWQHSSPKKEKFSEDGGNGRLRYGLSSMQGWRATMEDAHAAIIDLDATTSFFGVYNCHGGKNCKFQSDFIVSLADLWLCPYMNKVKVIAAMFNSTGDIGTSVQKAFFRMDEMMRGQRSWRELAALGDKINKFTGMIEGLIWSPRCGGSNEQPDDWAFEEYLDKWTYRHIVDMEKSHMSNSGSLPLDFLMRSKVVAKFCSKFLHQQVLKKEAYAAGDIGTSVQKAFFSMPTSGSAFKNMQNTNNVAVCELVIIALDVEIQSRNHENEKLLKGLDVMKSMLHSASSLINKAPSLNTRLLPQGSAGVLDGKTTLLQGSGTPSQPGFDTRDELIGQTPQPVAPAVPAIPSPQKPLPLTTRSNPDDLRRKTISLLEEYFSVQILDEALQCVEELKDPAFHPEVTISLALEKSPPCVGPVIKLLEFLLTKKVLTARDIGTGLDFEVLKELLEKLEDNRFRKAIFEEHQLQGKKWWQHSSPKKEKFSEDGGNGRLRYGLSSMQGWRATMEDAHAAIIDLDATTSFFGVYNCHGGKNCKFQSDFIVSLVDLWLCPYMNKVKVIAAMFNSTGDIGTSVQKAFFRMDEMMRGQRSWRELAALGDKINKFTGMIEGLISSPR</sequence>
<comment type="cofactor">
    <cofactor evidence="2">
        <name>Mg(2+)</name>
        <dbReference type="ChEBI" id="CHEBI:18420"/>
    </cofactor>
</comment>
<feature type="region of interest" description="Disordered" evidence="11">
    <location>
        <begin position="740"/>
        <end position="763"/>
    </location>
</feature>
<keyword evidence="4" id="KW-0479">Metal-binding</keyword>
<dbReference type="PANTHER" id="PTHR23253:SF62">
    <property type="entry name" value="MI DOMAIN-CONTAINING PROTEIN"/>
    <property type="match status" value="1"/>
</dbReference>
<feature type="domain" description="MI" evidence="13">
    <location>
        <begin position="300"/>
        <end position="401"/>
    </location>
</feature>
<evidence type="ECO:0000256" key="10">
    <source>
        <dbReference type="RuleBase" id="RU003465"/>
    </source>
</evidence>
<accession>A0A6N2KHS1</accession>
<evidence type="ECO:0000256" key="7">
    <source>
        <dbReference type="ARBA" id="ARBA00022845"/>
    </source>
</evidence>
<evidence type="ECO:0000256" key="8">
    <source>
        <dbReference type="ARBA" id="ARBA00022912"/>
    </source>
</evidence>
<evidence type="ECO:0000256" key="5">
    <source>
        <dbReference type="ARBA" id="ARBA00022801"/>
    </source>
</evidence>
<dbReference type="SUPFAM" id="SSF48371">
    <property type="entry name" value="ARM repeat"/>
    <property type="match status" value="2"/>
</dbReference>
<gene>
    <name evidence="14" type="ORF">SVIM_LOCUS63524</name>
</gene>
<dbReference type="GO" id="GO:0003743">
    <property type="term" value="F:translation initiation factor activity"/>
    <property type="evidence" value="ECO:0007669"/>
    <property type="project" value="TreeGrafter"/>
</dbReference>
<keyword evidence="9" id="KW-0464">Manganese</keyword>
<dbReference type="AlphaFoldDB" id="A0A6N2KHS1"/>
<dbReference type="GO" id="GO:0004722">
    <property type="term" value="F:protein serine/threonine phosphatase activity"/>
    <property type="evidence" value="ECO:0007669"/>
    <property type="project" value="UniProtKB-EC"/>
</dbReference>
<keyword evidence="6" id="KW-0460">Magnesium</keyword>
<evidence type="ECO:0000256" key="11">
    <source>
        <dbReference type="SAM" id="MobiDB-lite"/>
    </source>
</evidence>
<dbReference type="GO" id="GO:0006417">
    <property type="term" value="P:regulation of translation"/>
    <property type="evidence" value="ECO:0007669"/>
    <property type="project" value="UniProtKB-KW"/>
</dbReference>
<dbReference type="GO" id="GO:0016281">
    <property type="term" value="C:eukaryotic translation initiation factor 4F complex"/>
    <property type="evidence" value="ECO:0007669"/>
    <property type="project" value="TreeGrafter"/>
</dbReference>
<name>A0A6N2KHS1_SALVM</name>
<dbReference type="EMBL" id="CAADRP010000253">
    <property type="protein sequence ID" value="VFU25801.1"/>
    <property type="molecule type" value="Genomic_DNA"/>
</dbReference>
<evidence type="ECO:0000256" key="3">
    <source>
        <dbReference type="ARBA" id="ARBA00013081"/>
    </source>
</evidence>
<evidence type="ECO:0000256" key="1">
    <source>
        <dbReference type="ARBA" id="ARBA00001936"/>
    </source>
</evidence>
<organism evidence="14">
    <name type="scientific">Salix viminalis</name>
    <name type="common">Common osier</name>
    <name type="synonym">Basket willow</name>
    <dbReference type="NCBI Taxonomy" id="40686"/>
    <lineage>
        <taxon>Eukaryota</taxon>
        <taxon>Viridiplantae</taxon>
        <taxon>Streptophyta</taxon>
        <taxon>Embryophyta</taxon>
        <taxon>Tracheophyta</taxon>
        <taxon>Spermatophyta</taxon>
        <taxon>Magnoliopsida</taxon>
        <taxon>eudicotyledons</taxon>
        <taxon>Gunneridae</taxon>
        <taxon>Pentapetalae</taxon>
        <taxon>rosids</taxon>
        <taxon>fabids</taxon>
        <taxon>Malpighiales</taxon>
        <taxon>Salicaceae</taxon>
        <taxon>Saliceae</taxon>
        <taxon>Salix</taxon>
    </lineage>
</organism>
<keyword evidence="5 10" id="KW-0378">Hydrolase</keyword>
<feature type="compositionally biased region" description="Low complexity" evidence="11">
    <location>
        <begin position="273"/>
        <end position="286"/>
    </location>
</feature>
<dbReference type="Gene3D" id="3.60.40.10">
    <property type="entry name" value="PPM-type phosphatase domain"/>
    <property type="match status" value="3"/>
</dbReference>
<dbReference type="GO" id="GO:0046872">
    <property type="term" value="F:metal ion binding"/>
    <property type="evidence" value="ECO:0007669"/>
    <property type="project" value="UniProtKB-KW"/>
</dbReference>
<dbReference type="EC" id="3.1.3.16" evidence="3"/>
<dbReference type="SUPFAM" id="SSF81606">
    <property type="entry name" value="PP2C-like"/>
    <property type="match status" value="3"/>
</dbReference>
<proteinExistence type="inferred from homology"/>
<reference evidence="14" key="1">
    <citation type="submission" date="2019-03" db="EMBL/GenBank/DDBJ databases">
        <authorList>
            <person name="Mank J."/>
            <person name="Almeida P."/>
        </authorList>
    </citation>
    <scope>NUCLEOTIDE SEQUENCE</scope>
    <source>
        <strain evidence="14">78183</strain>
    </source>
</reference>
<evidence type="ECO:0000256" key="2">
    <source>
        <dbReference type="ARBA" id="ARBA00001946"/>
    </source>
</evidence>
<protein>
    <recommendedName>
        <fullName evidence="3">protein-serine/threonine phosphatase</fullName>
        <ecNumber evidence="3">3.1.3.16</ecNumber>
    </recommendedName>
</protein>
<feature type="domain" description="MI" evidence="13">
    <location>
        <begin position="767"/>
        <end position="868"/>
    </location>
</feature>
<dbReference type="Pfam" id="PF00481">
    <property type="entry name" value="PP2C"/>
    <property type="match status" value="1"/>
</dbReference>
<dbReference type="InterPro" id="IPR016024">
    <property type="entry name" value="ARM-type_fold"/>
</dbReference>
<keyword evidence="7" id="KW-0810">Translation regulation</keyword>
<dbReference type="InterPro" id="IPR003891">
    <property type="entry name" value="Initiation_fac_eIF4g_MI"/>
</dbReference>
<dbReference type="GO" id="GO:0003729">
    <property type="term" value="F:mRNA binding"/>
    <property type="evidence" value="ECO:0007669"/>
    <property type="project" value="TreeGrafter"/>
</dbReference>
<dbReference type="SMART" id="SM00544">
    <property type="entry name" value="MA3"/>
    <property type="match status" value="2"/>
</dbReference>
<feature type="region of interest" description="Disordered" evidence="11">
    <location>
        <begin position="273"/>
        <end position="297"/>
    </location>
</feature>
<evidence type="ECO:0000256" key="6">
    <source>
        <dbReference type="ARBA" id="ARBA00022842"/>
    </source>
</evidence>
<dbReference type="Gene3D" id="1.25.40.180">
    <property type="match status" value="2"/>
</dbReference>
<dbReference type="InterPro" id="IPR000222">
    <property type="entry name" value="PP2C_BS"/>
</dbReference>
<dbReference type="InterPro" id="IPR001932">
    <property type="entry name" value="PPM-type_phosphatase-like_dom"/>
</dbReference>
<feature type="compositionally biased region" description="Pro residues" evidence="11">
    <location>
        <begin position="741"/>
        <end position="755"/>
    </location>
</feature>
<comment type="similarity">
    <text evidence="10">Belongs to the PP2C family.</text>
</comment>
<dbReference type="SMART" id="SM00332">
    <property type="entry name" value="PP2Cc"/>
    <property type="match status" value="1"/>
</dbReference>
<evidence type="ECO:0000256" key="9">
    <source>
        <dbReference type="ARBA" id="ARBA00023211"/>
    </source>
</evidence>
<evidence type="ECO:0000259" key="13">
    <source>
        <dbReference type="SMART" id="SM00544"/>
    </source>
</evidence>
<feature type="domain" description="PPM-type phosphatase" evidence="12">
    <location>
        <begin position="70"/>
        <end position="448"/>
    </location>
</feature>
<dbReference type="InterPro" id="IPR036457">
    <property type="entry name" value="PPM-type-like_dom_sf"/>
</dbReference>
<evidence type="ECO:0000259" key="12">
    <source>
        <dbReference type="SMART" id="SM00332"/>
    </source>
</evidence>
<comment type="cofactor">
    <cofactor evidence="1">
        <name>Mn(2+)</name>
        <dbReference type="ChEBI" id="CHEBI:29035"/>
    </cofactor>
</comment>
<dbReference type="Pfam" id="PF02847">
    <property type="entry name" value="MA3"/>
    <property type="match status" value="2"/>
</dbReference>
<evidence type="ECO:0000256" key="4">
    <source>
        <dbReference type="ARBA" id="ARBA00022723"/>
    </source>
</evidence>
<keyword evidence="8 10" id="KW-0904">Protein phosphatase</keyword>
<evidence type="ECO:0000313" key="14">
    <source>
        <dbReference type="EMBL" id="VFU25801.1"/>
    </source>
</evidence>
<dbReference type="PROSITE" id="PS01032">
    <property type="entry name" value="PPM_1"/>
    <property type="match status" value="1"/>
</dbReference>
<dbReference type="PANTHER" id="PTHR23253">
    <property type="entry name" value="EUKARYOTIC TRANSLATION INITIATION FACTOR 4 GAMMA"/>
    <property type="match status" value="1"/>
</dbReference>